<comment type="similarity">
    <text evidence="2">Belongs to the outer membrane factor (OMF) (TC 1.B.17) family.</text>
</comment>
<dbReference type="GO" id="GO:0015562">
    <property type="term" value="F:efflux transmembrane transporter activity"/>
    <property type="evidence" value="ECO:0007669"/>
    <property type="project" value="InterPro"/>
</dbReference>
<dbReference type="AlphaFoldDB" id="A0AAE3T2L8"/>
<reference evidence="9" key="1">
    <citation type="submission" date="2021-09" db="EMBL/GenBank/DDBJ databases">
        <title>Genomic analysis of Ralstonia spp.</title>
        <authorList>
            <person name="Aburjaile F."/>
            <person name="Ariute J.C."/>
            <person name="Pais A.K.L."/>
            <person name="Albuquerque G.M.R."/>
            <person name="Silva A.M.F."/>
            <person name="Brenig B."/>
            <person name="Azevedo V."/>
            <person name="Matiuzzi M."/>
            <person name="Ramos R."/>
            <person name="Goes-Neto A."/>
            <person name="Soares S."/>
            <person name="Iseppon A.M.B."/>
            <person name="Souza E."/>
            <person name="Gama M."/>
        </authorList>
    </citation>
    <scope>NUCLEOTIDE SEQUENCE</scope>
    <source>
        <strain evidence="9">B4</strain>
    </source>
</reference>
<dbReference type="SUPFAM" id="SSF56954">
    <property type="entry name" value="Outer membrane efflux proteins (OEP)"/>
    <property type="match status" value="1"/>
</dbReference>
<dbReference type="PANTHER" id="PTHR30026:SF20">
    <property type="entry name" value="OUTER MEMBRANE PROTEIN TOLC"/>
    <property type="match status" value="1"/>
</dbReference>
<dbReference type="GO" id="GO:1990281">
    <property type="term" value="C:efflux pump complex"/>
    <property type="evidence" value="ECO:0007669"/>
    <property type="project" value="TreeGrafter"/>
</dbReference>
<organism evidence="9 10">
    <name type="scientific">Ralstonia solanacearum</name>
    <name type="common">Pseudomonas solanacearum</name>
    <dbReference type="NCBI Taxonomy" id="305"/>
    <lineage>
        <taxon>Bacteria</taxon>
        <taxon>Pseudomonadati</taxon>
        <taxon>Pseudomonadota</taxon>
        <taxon>Betaproteobacteria</taxon>
        <taxon>Burkholderiales</taxon>
        <taxon>Burkholderiaceae</taxon>
        <taxon>Ralstonia</taxon>
        <taxon>Ralstonia solanacearum species complex</taxon>
    </lineage>
</organism>
<keyword evidence="4" id="KW-1134">Transmembrane beta strand</keyword>
<evidence type="ECO:0000313" key="9">
    <source>
        <dbReference type="EMBL" id="MDB0521154.1"/>
    </source>
</evidence>
<evidence type="ECO:0000256" key="7">
    <source>
        <dbReference type="ARBA" id="ARBA00023237"/>
    </source>
</evidence>
<dbReference type="GO" id="GO:0015288">
    <property type="term" value="F:porin activity"/>
    <property type="evidence" value="ECO:0007669"/>
    <property type="project" value="TreeGrafter"/>
</dbReference>
<keyword evidence="5" id="KW-0812">Transmembrane</keyword>
<dbReference type="Gene3D" id="1.20.1600.10">
    <property type="entry name" value="Outer membrane efflux proteins (OEP)"/>
    <property type="match status" value="1"/>
</dbReference>
<evidence type="ECO:0000256" key="5">
    <source>
        <dbReference type="ARBA" id="ARBA00022692"/>
    </source>
</evidence>
<evidence type="ECO:0000256" key="3">
    <source>
        <dbReference type="ARBA" id="ARBA00022448"/>
    </source>
</evidence>
<dbReference type="PANTHER" id="PTHR30026">
    <property type="entry name" value="OUTER MEMBRANE PROTEIN TOLC"/>
    <property type="match status" value="1"/>
</dbReference>
<proteinExistence type="inferred from homology"/>
<comment type="subcellular location">
    <subcellularLocation>
        <location evidence="1">Cell outer membrane</location>
    </subcellularLocation>
</comment>
<feature type="chain" id="PRO_5042035847" evidence="8">
    <location>
        <begin position="21"/>
        <end position="471"/>
    </location>
</feature>
<keyword evidence="7" id="KW-0998">Cell outer membrane</keyword>
<name>A0AAE3T2L8_RALSL</name>
<gene>
    <name evidence="9" type="ORF">LBW55_05955</name>
</gene>
<comment type="caution">
    <text evidence="9">The sequence shown here is derived from an EMBL/GenBank/DDBJ whole genome shotgun (WGS) entry which is preliminary data.</text>
</comment>
<feature type="signal peptide" evidence="8">
    <location>
        <begin position="1"/>
        <end position="20"/>
    </location>
</feature>
<evidence type="ECO:0000313" key="10">
    <source>
        <dbReference type="Proteomes" id="UP001143674"/>
    </source>
</evidence>
<evidence type="ECO:0000256" key="4">
    <source>
        <dbReference type="ARBA" id="ARBA00022452"/>
    </source>
</evidence>
<dbReference type="InterPro" id="IPR051906">
    <property type="entry name" value="TolC-like"/>
</dbReference>
<dbReference type="InterPro" id="IPR003423">
    <property type="entry name" value="OMP_efflux"/>
</dbReference>
<keyword evidence="8" id="KW-0732">Signal</keyword>
<keyword evidence="6" id="KW-0472">Membrane</keyword>
<dbReference type="Pfam" id="PF02321">
    <property type="entry name" value="OEP"/>
    <property type="match status" value="2"/>
</dbReference>
<dbReference type="Proteomes" id="UP001143674">
    <property type="component" value="Unassembled WGS sequence"/>
</dbReference>
<dbReference type="GO" id="GO:0009279">
    <property type="term" value="C:cell outer membrane"/>
    <property type="evidence" value="ECO:0007669"/>
    <property type="project" value="UniProtKB-SubCell"/>
</dbReference>
<accession>A0AAE3T2L8</accession>
<protein>
    <submittedName>
        <fullName evidence="9">TolC family protein</fullName>
    </submittedName>
</protein>
<evidence type="ECO:0000256" key="1">
    <source>
        <dbReference type="ARBA" id="ARBA00004442"/>
    </source>
</evidence>
<keyword evidence="3" id="KW-0813">Transport</keyword>
<evidence type="ECO:0000256" key="6">
    <source>
        <dbReference type="ARBA" id="ARBA00023136"/>
    </source>
</evidence>
<sequence length="471" mass="49801">MFDRLAPVLLTALWCGACHAGGITGEAESDGAVRCQGLSAEPIALSKSLQIASQGQPQYLMAIQDQEKAKAGVLKAWSAFLPSAAATVENDRYKPANGGTPAIVVGNSIVGGNGQGYTSYGAVSVNLNLYNGGRDVAGYRGSKALERASEATLDATFADTLQAVIVAYGDLYKAQLALDETGRVLKSLKIIQGTATERYRDGHGTTIAIGKARNDVLDAERQLYQACHTLRDRSDALVKSMGADVSPGKVLVASGNVPSADTELADAATMDAVVMADPAVIAARQQVDAAYAKVDQARGAFLPVVSAFAKKDFLGQSLSGFGSANGALGYQSYRVGVSVQQPLGPFTTEYAELETAKADALRQEAALQQVIVDTRNRLHAAFNALLEAKDAVRAAKGSVEESRKLLALTESLYKAGRAAIDSVEQSRIDVRKSERLLEEQTAELRVAGWRLSRSMDAHSFADRVFGTIPTP</sequence>
<evidence type="ECO:0000256" key="8">
    <source>
        <dbReference type="SAM" id="SignalP"/>
    </source>
</evidence>
<dbReference type="RefSeq" id="WP_184849189.1">
    <property type="nucleotide sequence ID" value="NZ_JABZEH010000001.1"/>
</dbReference>
<evidence type="ECO:0000256" key="2">
    <source>
        <dbReference type="ARBA" id="ARBA00007613"/>
    </source>
</evidence>
<dbReference type="EMBL" id="JAIVEX010000003">
    <property type="protein sequence ID" value="MDB0521154.1"/>
    <property type="molecule type" value="Genomic_DNA"/>
</dbReference>